<protein>
    <recommendedName>
        <fullName evidence="1">holo-[acyl-carrier-protein] synthase</fullName>
        <ecNumber evidence="1">2.7.8.7</ecNumber>
    </recommendedName>
</protein>
<dbReference type="GO" id="GO:0000287">
    <property type="term" value="F:magnesium ion binding"/>
    <property type="evidence" value="ECO:0007669"/>
    <property type="project" value="InterPro"/>
</dbReference>
<keyword evidence="2" id="KW-0808">Transferase</keyword>
<dbReference type="Proteomes" id="UP000813463">
    <property type="component" value="Chromosome 5"/>
</dbReference>
<dbReference type="InterPro" id="IPR008278">
    <property type="entry name" value="4-PPantetheinyl_Trfase_dom"/>
</dbReference>
<keyword evidence="5" id="KW-1185">Reference proteome</keyword>
<reference evidence="6 7" key="2">
    <citation type="submission" date="2025-04" db="UniProtKB">
        <authorList>
            <consortium name="RefSeq"/>
        </authorList>
    </citation>
    <scope>IDENTIFICATION</scope>
</reference>
<evidence type="ECO:0000259" key="3">
    <source>
        <dbReference type="Pfam" id="PF01648"/>
    </source>
</evidence>
<dbReference type="EC" id="2.7.8.7" evidence="1"/>
<dbReference type="GO" id="GO:0019878">
    <property type="term" value="P:lysine biosynthetic process via aminoadipic acid"/>
    <property type="evidence" value="ECO:0000318"/>
    <property type="project" value="GO_Central"/>
</dbReference>
<dbReference type="AlphaFoldDB" id="A0A9R0JJE9"/>
<gene>
    <name evidence="6 7" type="primary">LOC110776316</name>
</gene>
<dbReference type="FunFam" id="3.90.470.20:FF:000010">
    <property type="entry name" value="L-aminoadipate-semialdehyde dehydrogenase-phosphopantetheinyl transferase"/>
    <property type="match status" value="1"/>
</dbReference>
<dbReference type="RefSeq" id="XP_021836558.1">
    <property type="nucleotide sequence ID" value="XM_021980866.1"/>
</dbReference>
<dbReference type="Gene3D" id="3.90.470.20">
    <property type="entry name" value="4'-phosphopantetheinyl transferase domain"/>
    <property type="match status" value="2"/>
</dbReference>
<name>A0A9R0JJE9_SPIOL</name>
<dbReference type="RefSeq" id="XP_021836557.1">
    <property type="nucleotide sequence ID" value="XM_021980865.1"/>
</dbReference>
<dbReference type="KEGG" id="soe:110776316"/>
<feature type="domain" description="4'-phosphopantetheinyl transferase N-terminal" evidence="4">
    <location>
        <begin position="42"/>
        <end position="130"/>
    </location>
</feature>
<organism evidence="5 7">
    <name type="scientific">Spinacia oleracea</name>
    <name type="common">Spinach</name>
    <dbReference type="NCBI Taxonomy" id="3562"/>
    <lineage>
        <taxon>Eukaryota</taxon>
        <taxon>Viridiplantae</taxon>
        <taxon>Streptophyta</taxon>
        <taxon>Embryophyta</taxon>
        <taxon>Tracheophyta</taxon>
        <taxon>Spermatophyta</taxon>
        <taxon>Magnoliopsida</taxon>
        <taxon>eudicotyledons</taxon>
        <taxon>Gunneridae</taxon>
        <taxon>Pentapetalae</taxon>
        <taxon>Caryophyllales</taxon>
        <taxon>Chenopodiaceae</taxon>
        <taxon>Chenopodioideae</taxon>
        <taxon>Anserineae</taxon>
        <taxon>Spinacia</taxon>
    </lineage>
</organism>
<dbReference type="Pfam" id="PF22624">
    <property type="entry name" value="AASDHPPT_N"/>
    <property type="match status" value="1"/>
</dbReference>
<proteinExistence type="predicted"/>
<sequence>MRCFNSHFPLSSQSLHPLPLPPRGETHLWYVIPDEVKCSSLLKQYLEILSPCEKQSVLSFCDSELRKKALLARALVRTTIARYQTNSYVDPRSLKFKKNSYGKPEVDWQQVPDVSWPPLHFNLSHTSSLIACGITTYSPIGIDVEDKKRTIKNDVMSFARRFFSPHEVEHLASILDSEIQRREFIKLWTLKEAYVKALGRGFSASPFKTFRILFKPSSKNTSSIPEIADLTESEITVESSEFPNGQWRFALLDLANTHYASICTENFNEETSSPMALRVWKTIPLLEDLCMSGTPSIITIGGLVKQLKWIK</sequence>
<evidence type="ECO:0000256" key="2">
    <source>
        <dbReference type="ARBA" id="ARBA00022679"/>
    </source>
</evidence>
<evidence type="ECO:0000313" key="6">
    <source>
        <dbReference type="RefSeq" id="XP_021836557.1"/>
    </source>
</evidence>
<dbReference type="InterPro" id="IPR055066">
    <property type="entry name" value="AASDHPPT_N"/>
</dbReference>
<dbReference type="SUPFAM" id="SSF56214">
    <property type="entry name" value="4'-phosphopantetheinyl transferase"/>
    <property type="match status" value="2"/>
</dbReference>
<dbReference type="GO" id="GO:0005829">
    <property type="term" value="C:cytosol"/>
    <property type="evidence" value="ECO:0000318"/>
    <property type="project" value="GO_Central"/>
</dbReference>
<feature type="domain" description="4'-phosphopantetheinyl transferase" evidence="3">
    <location>
        <begin position="139"/>
        <end position="226"/>
    </location>
</feature>
<evidence type="ECO:0000256" key="1">
    <source>
        <dbReference type="ARBA" id="ARBA00013172"/>
    </source>
</evidence>
<dbReference type="OrthoDB" id="26719at2759"/>
<accession>A0A9R0JJE9</accession>
<evidence type="ECO:0000259" key="4">
    <source>
        <dbReference type="Pfam" id="PF22624"/>
    </source>
</evidence>
<evidence type="ECO:0000313" key="7">
    <source>
        <dbReference type="RefSeq" id="XP_021836558.1"/>
    </source>
</evidence>
<dbReference type="InterPro" id="IPR037143">
    <property type="entry name" value="4-PPantetheinyl_Trfase_dom_sf"/>
</dbReference>
<dbReference type="GeneID" id="110776316"/>
<dbReference type="GO" id="GO:0008897">
    <property type="term" value="F:holo-[acyl-carrier-protein] synthase activity"/>
    <property type="evidence" value="ECO:0000318"/>
    <property type="project" value="GO_Central"/>
</dbReference>
<dbReference type="PANTHER" id="PTHR12215:SF15">
    <property type="entry name" value="4'-PHOSPHOPANTETHEINYL TRANSFERASE SUPERFAMILY-RELATED"/>
    <property type="match status" value="1"/>
</dbReference>
<dbReference type="PANTHER" id="PTHR12215">
    <property type="entry name" value="PHOSPHOPANTETHEINE TRANSFERASE"/>
    <property type="match status" value="1"/>
</dbReference>
<evidence type="ECO:0000313" key="5">
    <source>
        <dbReference type="Proteomes" id="UP000813463"/>
    </source>
</evidence>
<dbReference type="InterPro" id="IPR050559">
    <property type="entry name" value="P-Pant_transferase_sf"/>
</dbReference>
<dbReference type="Pfam" id="PF01648">
    <property type="entry name" value="ACPS"/>
    <property type="match status" value="1"/>
</dbReference>
<reference evidence="5" key="1">
    <citation type="journal article" date="2021" name="Nat. Commun.">
        <title>Genomic analyses provide insights into spinach domestication and the genetic basis of agronomic traits.</title>
        <authorList>
            <person name="Cai X."/>
            <person name="Sun X."/>
            <person name="Xu C."/>
            <person name="Sun H."/>
            <person name="Wang X."/>
            <person name="Ge C."/>
            <person name="Zhang Z."/>
            <person name="Wang Q."/>
            <person name="Fei Z."/>
            <person name="Jiao C."/>
            <person name="Wang Q."/>
        </authorList>
    </citation>
    <scope>NUCLEOTIDE SEQUENCE [LARGE SCALE GENOMIC DNA]</scope>
    <source>
        <strain evidence="5">cv. Varoflay</strain>
    </source>
</reference>